<dbReference type="SUPFAM" id="SSF54637">
    <property type="entry name" value="Thioesterase/thiol ester dehydrase-isomerase"/>
    <property type="match status" value="1"/>
</dbReference>
<dbReference type="PRINTS" id="PR01483">
    <property type="entry name" value="FASYNTHASE"/>
</dbReference>
<accession>A0A166XT56</accession>
<dbReference type="EMBL" id="AUXT01000220">
    <property type="protein sequence ID" value="KZN40886.1"/>
    <property type="molecule type" value="Genomic_DNA"/>
</dbReference>
<dbReference type="PATRIC" id="fig|1365253.3.peg.5153"/>
<dbReference type="Gene3D" id="3.10.129.10">
    <property type="entry name" value="Hotdog Thioesterase"/>
    <property type="match status" value="1"/>
</dbReference>
<dbReference type="GO" id="GO:0005835">
    <property type="term" value="C:fatty acid synthase complex"/>
    <property type="evidence" value="ECO:0007669"/>
    <property type="project" value="InterPro"/>
</dbReference>
<dbReference type="GO" id="GO:0019171">
    <property type="term" value="F:(3R)-hydroxyacyl-[acyl-carrier-protein] dehydratase activity"/>
    <property type="evidence" value="ECO:0007669"/>
    <property type="project" value="TreeGrafter"/>
</dbReference>
<dbReference type="PANTHER" id="PTHR43437">
    <property type="entry name" value="HYDROXYACYL-THIOESTER DEHYDRATASE TYPE 2, MITOCHONDRIAL-RELATED"/>
    <property type="match status" value="1"/>
</dbReference>
<evidence type="ECO:0000313" key="3">
    <source>
        <dbReference type="Proteomes" id="UP000076587"/>
    </source>
</evidence>
<dbReference type="InterPro" id="IPR003965">
    <property type="entry name" value="Fatty_acid_synthase"/>
</dbReference>
<dbReference type="InterPro" id="IPR002539">
    <property type="entry name" value="MaoC-like_dom"/>
</dbReference>
<dbReference type="InterPro" id="IPR050965">
    <property type="entry name" value="UPF0336/Enoyl-CoA_hydratase"/>
</dbReference>
<proteinExistence type="predicted"/>
<evidence type="ECO:0000313" key="2">
    <source>
        <dbReference type="EMBL" id="KZN40886.1"/>
    </source>
</evidence>
<dbReference type="InterPro" id="IPR029069">
    <property type="entry name" value="HotDog_dom_sf"/>
</dbReference>
<sequence>MKLENIIFDEIEIGYNVSVVRTVTTSDVLGLTALTGDYNPVHLNEEYAKQTRFHGVVAHGMWTAAQISAVIGTRLPGPGSIYLSQDLKFVALVKVGDVITTKITVIDKDMNHGIVTLDCQCMNQNKQEVVFGIASVLAPKEKQFVEGIEPTVKVFEKIG</sequence>
<name>A0A166XT56_9GAMM</name>
<dbReference type="RefSeq" id="WP_063379366.1">
    <property type="nucleotide sequence ID" value="NZ_AUXT01000220.1"/>
</dbReference>
<dbReference type="GO" id="GO:0004312">
    <property type="term" value="F:fatty acid synthase activity"/>
    <property type="evidence" value="ECO:0007669"/>
    <property type="project" value="InterPro"/>
</dbReference>
<dbReference type="AlphaFoldDB" id="A0A166XT56"/>
<protein>
    <recommendedName>
        <fullName evidence="1">MaoC-like domain-containing protein</fullName>
    </recommendedName>
</protein>
<dbReference type="GO" id="GO:0006633">
    <property type="term" value="P:fatty acid biosynthetic process"/>
    <property type="evidence" value="ECO:0007669"/>
    <property type="project" value="InterPro"/>
</dbReference>
<dbReference type="Proteomes" id="UP000076587">
    <property type="component" value="Unassembled WGS sequence"/>
</dbReference>
<evidence type="ECO:0000259" key="1">
    <source>
        <dbReference type="Pfam" id="PF01575"/>
    </source>
</evidence>
<gene>
    <name evidence="2" type="ORF">N482_20965</name>
</gene>
<reference evidence="2 3" key="1">
    <citation type="submission" date="2013-07" db="EMBL/GenBank/DDBJ databases">
        <title>Comparative Genomic and Metabolomic Analysis of Twelve Strains of Pseudoalteromonas luteoviolacea.</title>
        <authorList>
            <person name="Vynne N.G."/>
            <person name="Mansson M."/>
            <person name="Gram L."/>
        </authorList>
    </citation>
    <scope>NUCLEOTIDE SEQUENCE [LARGE SCALE GENOMIC DNA]</scope>
    <source>
        <strain evidence="2 3">NCIMB 1942</strain>
    </source>
</reference>
<feature type="domain" description="MaoC-like" evidence="1">
    <location>
        <begin position="17"/>
        <end position="109"/>
    </location>
</feature>
<comment type="caution">
    <text evidence="2">The sequence shown here is derived from an EMBL/GenBank/DDBJ whole genome shotgun (WGS) entry which is preliminary data.</text>
</comment>
<dbReference type="PANTHER" id="PTHR43437:SF3">
    <property type="entry name" value="HYDROXYACYL-THIOESTER DEHYDRATASE TYPE 2, MITOCHONDRIAL"/>
    <property type="match status" value="1"/>
</dbReference>
<dbReference type="OrthoDB" id="9774179at2"/>
<dbReference type="CDD" id="cd03449">
    <property type="entry name" value="R_hydratase"/>
    <property type="match status" value="1"/>
</dbReference>
<organism evidence="2 3">
    <name type="scientific">Pseudoalteromonas luteoviolacea NCIMB 1942</name>
    <dbReference type="NCBI Taxonomy" id="1365253"/>
    <lineage>
        <taxon>Bacteria</taxon>
        <taxon>Pseudomonadati</taxon>
        <taxon>Pseudomonadota</taxon>
        <taxon>Gammaproteobacteria</taxon>
        <taxon>Alteromonadales</taxon>
        <taxon>Pseudoalteromonadaceae</taxon>
        <taxon>Pseudoalteromonas</taxon>
    </lineage>
</organism>
<dbReference type="Pfam" id="PF01575">
    <property type="entry name" value="MaoC_dehydratas"/>
    <property type="match status" value="1"/>
</dbReference>